<dbReference type="PANTHER" id="PTHR43459:SF1">
    <property type="entry name" value="EG:BACN32G11.4 PROTEIN"/>
    <property type="match status" value="1"/>
</dbReference>
<dbReference type="CDD" id="cd06558">
    <property type="entry name" value="crotonase-like"/>
    <property type="match status" value="1"/>
</dbReference>
<dbReference type="Gene3D" id="1.10.12.10">
    <property type="entry name" value="Lyase 2-enoyl-coa Hydratase, Chain A, domain 2"/>
    <property type="match status" value="1"/>
</dbReference>
<dbReference type="PANTHER" id="PTHR43459">
    <property type="entry name" value="ENOYL-COA HYDRATASE"/>
    <property type="match status" value="1"/>
</dbReference>
<dbReference type="Pfam" id="PF00378">
    <property type="entry name" value="ECH_1"/>
    <property type="match status" value="1"/>
</dbReference>
<comment type="caution">
    <text evidence="2">The sequence shown here is derived from an EMBL/GenBank/DDBJ whole genome shotgun (WGS) entry which is preliminary data.</text>
</comment>
<dbReference type="GO" id="GO:0003824">
    <property type="term" value="F:catalytic activity"/>
    <property type="evidence" value="ECO:0007669"/>
    <property type="project" value="UniProtKB-ARBA"/>
</dbReference>
<organism evidence="2 3">
    <name type="scientific">Humitalea rosea</name>
    <dbReference type="NCBI Taxonomy" id="990373"/>
    <lineage>
        <taxon>Bacteria</taxon>
        <taxon>Pseudomonadati</taxon>
        <taxon>Pseudomonadota</taxon>
        <taxon>Alphaproteobacteria</taxon>
        <taxon>Acetobacterales</taxon>
        <taxon>Roseomonadaceae</taxon>
        <taxon>Humitalea</taxon>
    </lineage>
</organism>
<gene>
    <name evidence="2" type="ORF">C8P66_11058</name>
</gene>
<dbReference type="InterPro" id="IPR029045">
    <property type="entry name" value="ClpP/crotonase-like_dom_sf"/>
</dbReference>
<keyword evidence="3" id="KW-1185">Reference proteome</keyword>
<evidence type="ECO:0000256" key="1">
    <source>
        <dbReference type="ARBA" id="ARBA00005254"/>
    </source>
</evidence>
<dbReference type="InterPro" id="IPR014748">
    <property type="entry name" value="Enoyl-CoA_hydra_C"/>
</dbReference>
<sequence length="268" mass="28112">MSDPAMSDPAMTGPGRMRIIEERTGAVLTLTMDYPARRNALALALREELAAILDRVEGDAGVRAIVLTGSEGVFSAGGDISSMNVAGAAAGRDRLRRVHRVIRMMVAGKTPVVAAVEGWCVGAGLSIACACDTIVAAEDAKFAAGFGKIGLMGDLGLPFTLPGRVGVSKAKQILFYGAQIAAPEAERIGLVDQMVPPGQALSAALEKARFLAEQAPLPLALTKAILAEGLDRALETERHYQSMLFLSDDHAEGRDAFLAKRPPQFTGG</sequence>
<dbReference type="EMBL" id="QKYU01000010">
    <property type="protein sequence ID" value="PZW45860.1"/>
    <property type="molecule type" value="Genomic_DNA"/>
</dbReference>
<dbReference type="InterPro" id="IPR001753">
    <property type="entry name" value="Enoyl-CoA_hydra/iso"/>
</dbReference>
<dbReference type="RefSeq" id="WP_245903405.1">
    <property type="nucleotide sequence ID" value="NZ_QKYU01000010.1"/>
</dbReference>
<protein>
    <submittedName>
        <fullName evidence="2">Short chain enoyl-CoA hydratase /enoyl-CoA hydratase</fullName>
    </submittedName>
</protein>
<dbReference type="Proteomes" id="UP000249688">
    <property type="component" value="Unassembled WGS sequence"/>
</dbReference>
<dbReference type="Gene3D" id="3.90.226.10">
    <property type="entry name" value="2-enoyl-CoA Hydratase, Chain A, domain 1"/>
    <property type="match status" value="1"/>
</dbReference>
<evidence type="ECO:0000313" key="2">
    <source>
        <dbReference type="EMBL" id="PZW45860.1"/>
    </source>
</evidence>
<name>A0A2W7KDV4_9PROT</name>
<comment type="similarity">
    <text evidence="1">Belongs to the enoyl-CoA hydratase/isomerase family.</text>
</comment>
<dbReference type="AlphaFoldDB" id="A0A2W7KDV4"/>
<evidence type="ECO:0000313" key="3">
    <source>
        <dbReference type="Proteomes" id="UP000249688"/>
    </source>
</evidence>
<proteinExistence type="inferred from homology"/>
<accession>A0A2W7KDV4</accession>
<reference evidence="2 3" key="1">
    <citation type="submission" date="2018-06" db="EMBL/GenBank/DDBJ databases">
        <title>Genomic Encyclopedia of Archaeal and Bacterial Type Strains, Phase II (KMG-II): from individual species to whole genera.</title>
        <authorList>
            <person name="Goeker M."/>
        </authorList>
    </citation>
    <scope>NUCLEOTIDE SEQUENCE [LARGE SCALE GENOMIC DNA]</scope>
    <source>
        <strain evidence="2 3">DSM 24525</strain>
    </source>
</reference>
<dbReference type="SUPFAM" id="SSF52096">
    <property type="entry name" value="ClpP/crotonase"/>
    <property type="match status" value="1"/>
</dbReference>